<dbReference type="InterPro" id="IPR051829">
    <property type="entry name" value="Multiheme_Cytochr_ET"/>
</dbReference>
<dbReference type="SUPFAM" id="SSF48695">
    <property type="entry name" value="Multiheme cytochromes"/>
    <property type="match status" value="2"/>
</dbReference>
<dbReference type="Proteomes" id="UP000484885">
    <property type="component" value="Unassembled WGS sequence"/>
</dbReference>
<evidence type="ECO:0000313" key="3">
    <source>
        <dbReference type="EMBL" id="NDY94628.1"/>
    </source>
</evidence>
<protein>
    <submittedName>
        <fullName evidence="3">Uncharacterized protein</fullName>
    </submittedName>
</protein>
<feature type="signal peptide" evidence="2">
    <location>
        <begin position="1"/>
        <end position="24"/>
    </location>
</feature>
<gene>
    <name evidence="3" type="ORF">G3I74_02655</name>
</gene>
<dbReference type="EMBL" id="JAAGSC010000031">
    <property type="protein sequence ID" value="NDY94628.1"/>
    <property type="molecule type" value="Genomic_DNA"/>
</dbReference>
<dbReference type="PROSITE" id="PS51257">
    <property type="entry name" value="PROKAR_LIPOPROTEIN"/>
    <property type="match status" value="1"/>
</dbReference>
<comment type="caution">
    <text evidence="3">The sequence shown here is derived from an EMBL/GenBank/DDBJ whole genome shotgun (WGS) entry which is preliminary data.</text>
</comment>
<dbReference type="Gene3D" id="1.10.1130.10">
    <property type="entry name" value="Flavocytochrome C3, Chain A"/>
    <property type="match status" value="2"/>
</dbReference>
<dbReference type="PANTHER" id="PTHR35038">
    <property type="entry name" value="DISSIMILATORY SULFITE REDUCTASE SIRA"/>
    <property type="match status" value="1"/>
</dbReference>
<proteinExistence type="predicted"/>
<dbReference type="InterPro" id="IPR036280">
    <property type="entry name" value="Multihaem_cyt_sf"/>
</dbReference>
<keyword evidence="1 2" id="KW-0732">Signal</keyword>
<reference evidence="3 4" key="1">
    <citation type="submission" date="2020-02" db="EMBL/GenBank/DDBJ databases">
        <authorList>
            <person name="Zhang X.-Y."/>
        </authorList>
    </citation>
    <scope>NUCLEOTIDE SEQUENCE [LARGE SCALE GENOMIC DNA]</scope>
    <source>
        <strain evidence="3 4">C33</strain>
    </source>
</reference>
<feature type="chain" id="PRO_5032934157" evidence="2">
    <location>
        <begin position="25"/>
        <end position="539"/>
    </location>
</feature>
<organism evidence="3 4">
    <name type="scientific">Wenzhouxiangella limi</name>
    <dbReference type="NCBI Taxonomy" id="2707351"/>
    <lineage>
        <taxon>Bacteria</taxon>
        <taxon>Pseudomonadati</taxon>
        <taxon>Pseudomonadota</taxon>
        <taxon>Gammaproteobacteria</taxon>
        <taxon>Chromatiales</taxon>
        <taxon>Wenzhouxiangellaceae</taxon>
        <taxon>Wenzhouxiangella</taxon>
    </lineage>
</organism>
<evidence type="ECO:0000256" key="2">
    <source>
        <dbReference type="SAM" id="SignalP"/>
    </source>
</evidence>
<accession>A0A845UVL5</accession>
<name>A0A845UVL5_9GAMM</name>
<evidence type="ECO:0000313" key="4">
    <source>
        <dbReference type="Proteomes" id="UP000484885"/>
    </source>
</evidence>
<sequence length="539" mass="59099">MTAFFKPVLWAGFFVLAGVLPASAACLDCHQPHALDESDPHAFLAQQCQACHLGEVDAANREDAHAGMISSPGWLDNAAETCGTCHVDETRHVVEGLMHSGRGMVNVTRHTVGEQDRPDQGDGRLDGLGHTPADSILRKHCASCHLGQPQHQMTTEDPIGSRGGGCLACHAPHETQRGQGHVTLSATVSDQSCSGCHSRSGRIALNYAGLAEVDAHVLDENHPNPLGRLPDGRLVESTHRDVHHQAGLACIDCHTTRDVMGPTGQFNHGSDAVDIQCADCHDNRQPRITEADWPSDLRGQLGRLPFERDPQRRFLTTERRSTPLWHIELRADGSKILHRKVNGGSLPIPPLTEASHPDDGHHDRLTCSTCHTQWAPQCHGCHMDYDPEKEQFDHVAREFTPGSWSDQRWNVHNDAPPMGVDSEGHIVTFVPGMIRTIDHPDWEQTQFRRYFAPLSPHTIGPARSCEDCHRSSQALGLGRGTLEHNGDEWVFNPNQADLQDGLPADAFVDLEGRSGRTTRAGARALTAEEIQRVLNALPP</sequence>
<dbReference type="RefSeq" id="WP_164210019.1">
    <property type="nucleotide sequence ID" value="NZ_JAAGSC010000031.1"/>
</dbReference>
<evidence type="ECO:0000256" key="1">
    <source>
        <dbReference type="ARBA" id="ARBA00022729"/>
    </source>
</evidence>
<dbReference type="PANTHER" id="PTHR35038:SF8">
    <property type="entry name" value="C-TYPE POLYHEME CYTOCHROME OMCC"/>
    <property type="match status" value="1"/>
</dbReference>
<keyword evidence="4" id="KW-1185">Reference proteome</keyword>
<dbReference type="AlphaFoldDB" id="A0A845UVL5"/>
<dbReference type="GO" id="GO:0016491">
    <property type="term" value="F:oxidoreductase activity"/>
    <property type="evidence" value="ECO:0007669"/>
    <property type="project" value="TreeGrafter"/>
</dbReference>